<feature type="chain" id="PRO_5021728928" evidence="1">
    <location>
        <begin position="32"/>
        <end position="410"/>
    </location>
</feature>
<dbReference type="InterPro" id="IPR013830">
    <property type="entry name" value="SGNH_hydro"/>
</dbReference>
<comment type="caution">
    <text evidence="3">The sequence shown here is derived from an EMBL/GenBank/DDBJ whole genome shotgun (WGS) entry which is preliminary data.</text>
</comment>
<reference evidence="3 4" key="1">
    <citation type="submission" date="2019-06" db="EMBL/GenBank/DDBJ databases">
        <title>Sequencing the genomes of 1000 actinobacteria strains.</title>
        <authorList>
            <person name="Klenk H.-P."/>
        </authorList>
    </citation>
    <scope>NUCLEOTIDE SEQUENCE [LARGE SCALE GENOMIC DNA]</scope>
    <source>
        <strain evidence="3 4">DSM 102200</strain>
    </source>
</reference>
<proteinExistence type="predicted"/>
<organism evidence="3 4">
    <name type="scientific">Actinoallomurus bryophytorum</name>
    <dbReference type="NCBI Taxonomy" id="1490222"/>
    <lineage>
        <taxon>Bacteria</taxon>
        <taxon>Bacillati</taxon>
        <taxon>Actinomycetota</taxon>
        <taxon>Actinomycetes</taxon>
        <taxon>Streptosporangiales</taxon>
        <taxon>Thermomonosporaceae</taxon>
        <taxon>Actinoallomurus</taxon>
    </lineage>
</organism>
<keyword evidence="1" id="KW-0732">Signal</keyword>
<sequence length="410" mass="42740">MGWSEAFRGPVAIASGVALLALGGASVSAGAAPRARPTGPWAGTWQGTMAAAMDGGCADCTIRDVVHTSIGGTAVRVRLSNVFGTAPLLVGHTTVALPAVPGTAQVAPGTLRQVTFHRRAAVTVAPGAEAVSDPVLLTVPARHDLLVTTYTPGRRVRMSYHPIAMRHSFFAGGADVANALDASAFPSPTVVWRFVSGVDVAGATAAPGSIVALGDSITDGYRSSDDADHRWTDVLTGRLLRGPAQRRFGVLNAGIGGNRVLLDDGEDGPSALHRLDRDVLSRPGVRTVIVLEGINDIQRAPYQLDAAKITAGLAEIAVRSRARGLRVIGGTLTPFGGCSCYTARKERTRQAVNSWIRTGGAFDAVVDFDAVLRDARHPHRMRPAYDSGDHLHPGDAGYAAMGDAVDLSTL</sequence>
<dbReference type="InterPro" id="IPR036514">
    <property type="entry name" value="SGNH_hydro_sf"/>
</dbReference>
<evidence type="ECO:0000313" key="4">
    <source>
        <dbReference type="Proteomes" id="UP000316096"/>
    </source>
</evidence>
<feature type="domain" description="SGNH hydrolase-type esterase" evidence="2">
    <location>
        <begin position="212"/>
        <end position="400"/>
    </location>
</feature>
<dbReference type="Proteomes" id="UP000316096">
    <property type="component" value="Unassembled WGS sequence"/>
</dbReference>
<dbReference type="PANTHER" id="PTHR43784">
    <property type="entry name" value="GDSL-LIKE LIPASE/ACYLHYDROLASE, PUTATIVE (AFU_ORTHOLOGUE AFUA_2G00820)-RELATED"/>
    <property type="match status" value="1"/>
</dbReference>
<evidence type="ECO:0000259" key="2">
    <source>
        <dbReference type="Pfam" id="PF13472"/>
    </source>
</evidence>
<accession>A0A543BSN9</accession>
<evidence type="ECO:0000313" key="3">
    <source>
        <dbReference type="EMBL" id="TQL87830.1"/>
    </source>
</evidence>
<protein>
    <submittedName>
        <fullName evidence="3">Lysophospholipase L1-like esterase</fullName>
    </submittedName>
</protein>
<dbReference type="Pfam" id="PF13472">
    <property type="entry name" value="Lipase_GDSL_2"/>
    <property type="match status" value="1"/>
</dbReference>
<dbReference type="SUPFAM" id="SSF52266">
    <property type="entry name" value="SGNH hydrolase"/>
    <property type="match status" value="1"/>
</dbReference>
<keyword evidence="4" id="KW-1185">Reference proteome</keyword>
<dbReference type="PANTHER" id="PTHR43784:SF2">
    <property type="entry name" value="GDSL-LIKE LIPASE_ACYLHYDROLASE, PUTATIVE (AFU_ORTHOLOGUE AFUA_2G00820)-RELATED"/>
    <property type="match status" value="1"/>
</dbReference>
<dbReference type="AlphaFoldDB" id="A0A543BSN9"/>
<gene>
    <name evidence="3" type="ORF">FB559_8439</name>
</gene>
<dbReference type="EMBL" id="VFOZ01000003">
    <property type="protein sequence ID" value="TQL87830.1"/>
    <property type="molecule type" value="Genomic_DNA"/>
</dbReference>
<dbReference type="Gene3D" id="3.40.50.1110">
    <property type="entry name" value="SGNH hydrolase"/>
    <property type="match status" value="1"/>
</dbReference>
<feature type="signal peptide" evidence="1">
    <location>
        <begin position="1"/>
        <end position="31"/>
    </location>
</feature>
<evidence type="ECO:0000256" key="1">
    <source>
        <dbReference type="SAM" id="SignalP"/>
    </source>
</evidence>
<dbReference type="InterPro" id="IPR053140">
    <property type="entry name" value="GDSL_Rv0518-like"/>
</dbReference>
<name>A0A543BSN9_9ACTN</name>
<dbReference type="CDD" id="cd01830">
    <property type="entry name" value="XynE_like"/>
    <property type="match status" value="1"/>
</dbReference>